<evidence type="ECO:0000256" key="1">
    <source>
        <dbReference type="SAM" id="Phobius"/>
    </source>
</evidence>
<feature type="transmembrane region" description="Helical" evidence="1">
    <location>
        <begin position="252"/>
        <end position="273"/>
    </location>
</feature>
<dbReference type="KEGG" id="shv:AAT16_12500"/>
<gene>
    <name evidence="2" type="ORF">AAT16_12500</name>
    <name evidence="3" type="ORF">SAMN05216235_1131</name>
</gene>
<reference evidence="4" key="2">
    <citation type="submission" date="2015-04" db="EMBL/GenBank/DDBJ databases">
        <title>Complete genome sequence of Salinicoccus halodurans strain H3B36, isolated from the Qaidam basin of China.</title>
        <authorList>
            <person name="Ma Y."/>
            <person name="Jiang K."/>
            <person name="Xue Y."/>
        </authorList>
    </citation>
    <scope>NUCLEOTIDE SEQUENCE [LARGE SCALE GENOMIC DNA]</scope>
    <source>
        <strain evidence="4">H3B36</strain>
    </source>
</reference>
<name>A0A0F7HP53_9STAP</name>
<dbReference type="Proteomes" id="UP000034029">
    <property type="component" value="Chromosome"/>
</dbReference>
<evidence type="ECO:0008006" key="6">
    <source>
        <dbReference type="Google" id="ProtNLM"/>
    </source>
</evidence>
<accession>A0A0F7HP53</accession>
<evidence type="ECO:0000313" key="4">
    <source>
        <dbReference type="Proteomes" id="UP000034029"/>
    </source>
</evidence>
<feature type="transmembrane region" description="Helical" evidence="1">
    <location>
        <begin position="293"/>
        <end position="317"/>
    </location>
</feature>
<feature type="transmembrane region" description="Helical" evidence="1">
    <location>
        <begin position="216"/>
        <end position="240"/>
    </location>
</feature>
<dbReference type="AlphaFoldDB" id="A0A0F7HP53"/>
<proteinExistence type="predicted"/>
<reference evidence="2 4" key="1">
    <citation type="journal article" date="2015" name="Int. J. Syst. Evol. Microbiol.">
        <title>Complete genome sequence of Salinicoccus halodurans H3B36, isolated from the Qaidam Basin in China.</title>
        <authorList>
            <person name="Jiang K."/>
            <person name="Xue Y."/>
            <person name="Ma Y."/>
        </authorList>
    </citation>
    <scope>NUCLEOTIDE SEQUENCE [LARGE SCALE GENOMIC DNA]</scope>
    <source>
        <strain evidence="2 4">H3B36</strain>
    </source>
</reference>
<dbReference type="EMBL" id="FOTB01000002">
    <property type="protein sequence ID" value="SFK68156.1"/>
    <property type="molecule type" value="Genomic_DNA"/>
</dbReference>
<reference evidence="3 5" key="3">
    <citation type="submission" date="2016-10" db="EMBL/GenBank/DDBJ databases">
        <authorList>
            <person name="Varghese N."/>
            <person name="Submissions S."/>
        </authorList>
    </citation>
    <scope>NUCLEOTIDE SEQUENCE [LARGE SCALE GENOMIC DNA]</scope>
    <source>
        <strain evidence="3 5">CGMCC 1.6501</strain>
    </source>
</reference>
<dbReference type="Proteomes" id="UP000183090">
    <property type="component" value="Unassembled WGS sequence"/>
</dbReference>
<evidence type="ECO:0000313" key="5">
    <source>
        <dbReference type="Proteomes" id="UP000183090"/>
    </source>
</evidence>
<organism evidence="3 5">
    <name type="scientific">Salinicoccus halodurans</name>
    <dbReference type="NCBI Taxonomy" id="407035"/>
    <lineage>
        <taxon>Bacteria</taxon>
        <taxon>Bacillati</taxon>
        <taxon>Bacillota</taxon>
        <taxon>Bacilli</taxon>
        <taxon>Bacillales</taxon>
        <taxon>Staphylococcaceae</taxon>
        <taxon>Salinicoccus</taxon>
    </lineage>
</organism>
<dbReference type="RefSeq" id="WP_046791117.1">
    <property type="nucleotide sequence ID" value="NZ_CP011366.1"/>
</dbReference>
<keyword evidence="1" id="KW-1133">Transmembrane helix</keyword>
<keyword evidence="4" id="KW-1185">Reference proteome</keyword>
<evidence type="ECO:0000313" key="3">
    <source>
        <dbReference type="EMBL" id="SFK68156.1"/>
    </source>
</evidence>
<keyword evidence="1" id="KW-0812">Transmembrane</keyword>
<protein>
    <recommendedName>
        <fullName evidence="6">5,10-methylene-tetrahydrofolate dehydrogenase</fullName>
    </recommendedName>
</protein>
<evidence type="ECO:0000313" key="2">
    <source>
        <dbReference type="EMBL" id="AKG74938.1"/>
    </source>
</evidence>
<keyword evidence="1" id="KW-0472">Membrane</keyword>
<sequence>MAVKNVALITAPGLAKRLGDDLKEELPAMLSYYISEEYEWHVELHEDPLTGGTNNSTEVLESALKRKDNAGWDYAVALTDLPLFEEEKPIVAEVFKDRDVALISFPGFGAVPMHKRVREAILQLMNEIHFGSSDADREEAQQRIRSKDNRYDDLKNKKSTRLVGKRMMEIVSPMKRETPGESDPDIVVRFTLKSRITGLMRVVSGMVYANRPWEMFAAFGKILVIAFTTGAYAFVFGTLWQLNTTYSIGRAVLMMIFSILALTIWIIMGHGLWEKKSEQSTNFIRNLYNATTFFTLLISVVMYYVILFTMFVIWTLFLQPPAQLEIYTSEPVGLATYLYTSWIGASISTIIGALGSFFENKEVVLNSTYGYRQQQRHEKIEELREKEEEEDKE</sequence>
<dbReference type="EMBL" id="CP011366">
    <property type="protein sequence ID" value="AKG74938.1"/>
    <property type="molecule type" value="Genomic_DNA"/>
</dbReference>
<feature type="transmembrane region" description="Helical" evidence="1">
    <location>
        <begin position="337"/>
        <end position="358"/>
    </location>
</feature>